<dbReference type="Proteomes" id="UP001177744">
    <property type="component" value="Unassembled WGS sequence"/>
</dbReference>
<dbReference type="Pfam" id="PF15397">
    <property type="entry name" value="DUF4618"/>
    <property type="match status" value="1"/>
</dbReference>
<keyword evidence="4" id="KW-1185">Reference proteome</keyword>
<name>A0AA40LMW9_CNENI</name>
<protein>
    <submittedName>
        <fullName evidence="3">Uncharacterized protein</fullName>
    </submittedName>
</protein>
<evidence type="ECO:0000256" key="1">
    <source>
        <dbReference type="SAM" id="Coils"/>
    </source>
</evidence>
<evidence type="ECO:0000256" key="2">
    <source>
        <dbReference type="SAM" id="SignalP"/>
    </source>
</evidence>
<proteinExistence type="predicted"/>
<gene>
    <name evidence="3" type="ORF">QTO34_001989</name>
</gene>
<feature type="chain" id="PRO_5041402100" evidence="2">
    <location>
        <begin position="25"/>
        <end position="400"/>
    </location>
</feature>
<keyword evidence="2" id="KW-0732">Signal</keyword>
<sequence>MSVARAGAWTIFHGWCIPWDLTQACLYPSTLSALYHALGYSKSTTLMTCQLRNPQDLCKGKLDSGKNKFRLMRTLLRSRRTSLQELCKQEDFLIKLNQDLIKTIKDMEDSSALKTRGMLQQQDIFGTIINSLGYSNKKKLQQMTCELQEWKEKEESKMSYLKQQVEQLNDKIKMIQEEVNFLSTYMDHEYPVKVVQIANLVHQLEQVKDNQQVGPLRPHQPLACTAAQEEARGGQTLLHSQKTQRPRQGILLQKTRGNQSMVKYTDKYREFINQFEEEIPKLRAEVEQLQVQTQEPREIAFADVLLRRPKCTPDMDVTLNIPVEERYPSRWQGHGHPSRPALFPTPGACSRLLPRPYSHCPRSLPYSARRAPFLLSLCSGWSPALKTVLQVFVQLSHHAL</sequence>
<organism evidence="3 4">
    <name type="scientific">Cnephaeus nilssonii</name>
    <name type="common">Northern bat</name>
    <name type="synonym">Eptesicus nilssonii</name>
    <dbReference type="NCBI Taxonomy" id="3371016"/>
    <lineage>
        <taxon>Eukaryota</taxon>
        <taxon>Metazoa</taxon>
        <taxon>Chordata</taxon>
        <taxon>Craniata</taxon>
        <taxon>Vertebrata</taxon>
        <taxon>Euteleostomi</taxon>
        <taxon>Mammalia</taxon>
        <taxon>Eutheria</taxon>
        <taxon>Laurasiatheria</taxon>
        <taxon>Chiroptera</taxon>
        <taxon>Yangochiroptera</taxon>
        <taxon>Vespertilionidae</taxon>
        <taxon>Cnephaeus</taxon>
    </lineage>
</organism>
<dbReference type="InterPro" id="IPR029236">
    <property type="entry name" value="DUF4618"/>
</dbReference>
<dbReference type="PANTHER" id="PTHR28574:SF1">
    <property type="entry name" value="RIKEN CDNA 6820408C15 GENE"/>
    <property type="match status" value="1"/>
</dbReference>
<accession>A0AA40LMW9</accession>
<feature type="coiled-coil region" evidence="1">
    <location>
        <begin position="151"/>
        <end position="178"/>
    </location>
</feature>
<dbReference type="PANTHER" id="PTHR28574">
    <property type="entry name" value="RIKEN CDNA 6820408C15"/>
    <property type="match status" value="1"/>
</dbReference>
<comment type="caution">
    <text evidence="3">The sequence shown here is derived from an EMBL/GenBank/DDBJ whole genome shotgun (WGS) entry which is preliminary data.</text>
</comment>
<evidence type="ECO:0000313" key="4">
    <source>
        <dbReference type="Proteomes" id="UP001177744"/>
    </source>
</evidence>
<keyword evidence="1" id="KW-0175">Coiled coil</keyword>
<feature type="signal peptide" evidence="2">
    <location>
        <begin position="1"/>
        <end position="24"/>
    </location>
</feature>
<reference evidence="3" key="1">
    <citation type="submission" date="2023-06" db="EMBL/GenBank/DDBJ databases">
        <title>Reference genome for the Northern bat (Eptesicus nilssonii), a most northern bat species.</title>
        <authorList>
            <person name="Laine V.N."/>
            <person name="Pulliainen A.T."/>
            <person name="Lilley T.M."/>
        </authorList>
    </citation>
    <scope>NUCLEOTIDE SEQUENCE</scope>
    <source>
        <strain evidence="3">BLF_Eptnil</strain>
        <tissue evidence="3">Kidney</tissue>
    </source>
</reference>
<dbReference type="AlphaFoldDB" id="A0AA40LMW9"/>
<dbReference type="EMBL" id="JAULJE010000011">
    <property type="protein sequence ID" value="KAK1337363.1"/>
    <property type="molecule type" value="Genomic_DNA"/>
</dbReference>
<evidence type="ECO:0000313" key="3">
    <source>
        <dbReference type="EMBL" id="KAK1337363.1"/>
    </source>
</evidence>